<sequence>MSTTSTAPPDASTSSPASNSTSSDTLPVLPGAAPAFETTGNVTYANITLDDFSPVLSFSNNSGVALQGDWVTPLTDSDLSAARPLPQREWYLGTYMRTETVNASVTFAFEGSEVHLYGDTGPTYGVYTIQVDDQTPELKTAYYPAQAAGAAHYLASVKNLTEGNHTVTIVNRGTREGLNEGRAFLLDYVVIRQRVGPIDSGNDEPKISDVAGEDLKSLNTTGTWTLVTKPDDVYTTQGVNASQPKVWLETAEKGAQIGLEFGNATAIQVYGTRNGTHGAYIASLANFDLPTFAPVINSFNASVPCGLTAANTTGSTLNDPANVLPGCEWPGTVLKYSAANLDPGSRYALTLQNVDEDGGVLGVGLIRTFGIEGEEVAAGQFPQSLTGGGNGSSGGTSGGSNGGSEGGSAGNGAMRMGVGVPELVFMMLAWVFVWRGSWATDQLAAAFWGFEEMSCQPGIRALSE</sequence>
<feature type="region of interest" description="Disordered" evidence="1">
    <location>
        <begin position="381"/>
        <end position="408"/>
    </location>
</feature>
<evidence type="ECO:0000313" key="3">
    <source>
        <dbReference type="EMBL" id="TEB33861.1"/>
    </source>
</evidence>
<dbReference type="Proteomes" id="UP000298030">
    <property type="component" value="Unassembled WGS sequence"/>
</dbReference>
<feature type="compositionally biased region" description="Gly residues" evidence="1">
    <location>
        <begin position="386"/>
        <end position="408"/>
    </location>
</feature>
<proteinExistence type="predicted"/>
<dbReference type="AlphaFoldDB" id="A0A4Y7SE98"/>
<protein>
    <submittedName>
        <fullName evidence="2">Uncharacterized protein</fullName>
    </submittedName>
</protein>
<comment type="caution">
    <text evidence="2">The sequence shown here is derived from an EMBL/GenBank/DDBJ whole genome shotgun (WGS) entry which is preliminary data.</text>
</comment>
<name>A0A4Y7SE98_COPMI</name>
<feature type="compositionally biased region" description="Low complexity" evidence="1">
    <location>
        <begin position="1"/>
        <end position="25"/>
    </location>
</feature>
<feature type="region of interest" description="Disordered" evidence="1">
    <location>
        <begin position="1"/>
        <end position="32"/>
    </location>
</feature>
<dbReference type="OrthoDB" id="2563669at2759"/>
<evidence type="ECO:0000256" key="1">
    <source>
        <dbReference type="SAM" id="MobiDB-lite"/>
    </source>
</evidence>
<evidence type="ECO:0000313" key="2">
    <source>
        <dbReference type="EMBL" id="TEB19842.1"/>
    </source>
</evidence>
<dbReference type="STRING" id="71717.A0A4Y7SE98"/>
<accession>A0A4Y7SE98</accession>
<dbReference type="EMBL" id="QPFP01000168">
    <property type="protein sequence ID" value="TEB19842.1"/>
    <property type="molecule type" value="Genomic_DNA"/>
</dbReference>
<dbReference type="Gene3D" id="2.60.120.260">
    <property type="entry name" value="Galactose-binding domain-like"/>
    <property type="match status" value="1"/>
</dbReference>
<gene>
    <name evidence="3" type="ORF">FA13DRAFT_1708050</name>
    <name evidence="2" type="ORF">FA13DRAFT_1718389</name>
</gene>
<evidence type="ECO:0000313" key="4">
    <source>
        <dbReference type="Proteomes" id="UP000298030"/>
    </source>
</evidence>
<reference evidence="2 4" key="1">
    <citation type="journal article" date="2019" name="Nat. Ecol. Evol.">
        <title>Megaphylogeny resolves global patterns of mushroom evolution.</title>
        <authorList>
            <person name="Varga T."/>
            <person name="Krizsan K."/>
            <person name="Foldi C."/>
            <person name="Dima B."/>
            <person name="Sanchez-Garcia M."/>
            <person name="Sanchez-Ramirez S."/>
            <person name="Szollosi G.J."/>
            <person name="Szarkandi J.G."/>
            <person name="Papp V."/>
            <person name="Albert L."/>
            <person name="Andreopoulos W."/>
            <person name="Angelini C."/>
            <person name="Antonin V."/>
            <person name="Barry K.W."/>
            <person name="Bougher N.L."/>
            <person name="Buchanan P."/>
            <person name="Buyck B."/>
            <person name="Bense V."/>
            <person name="Catcheside P."/>
            <person name="Chovatia M."/>
            <person name="Cooper J."/>
            <person name="Damon W."/>
            <person name="Desjardin D."/>
            <person name="Finy P."/>
            <person name="Geml J."/>
            <person name="Haridas S."/>
            <person name="Hughes K."/>
            <person name="Justo A."/>
            <person name="Karasinski D."/>
            <person name="Kautmanova I."/>
            <person name="Kiss B."/>
            <person name="Kocsube S."/>
            <person name="Kotiranta H."/>
            <person name="LaButti K.M."/>
            <person name="Lechner B.E."/>
            <person name="Liimatainen K."/>
            <person name="Lipzen A."/>
            <person name="Lukacs Z."/>
            <person name="Mihaltcheva S."/>
            <person name="Morgado L.N."/>
            <person name="Niskanen T."/>
            <person name="Noordeloos M.E."/>
            <person name="Ohm R.A."/>
            <person name="Ortiz-Santana B."/>
            <person name="Ovrebo C."/>
            <person name="Racz N."/>
            <person name="Riley R."/>
            <person name="Savchenko A."/>
            <person name="Shiryaev A."/>
            <person name="Soop K."/>
            <person name="Spirin V."/>
            <person name="Szebenyi C."/>
            <person name="Tomsovsky M."/>
            <person name="Tulloss R.E."/>
            <person name="Uehling J."/>
            <person name="Grigoriev I.V."/>
            <person name="Vagvolgyi C."/>
            <person name="Papp T."/>
            <person name="Martin F.M."/>
            <person name="Miettinen O."/>
            <person name="Hibbett D.S."/>
            <person name="Nagy L.G."/>
        </authorList>
    </citation>
    <scope>NUCLEOTIDE SEQUENCE [LARGE SCALE GENOMIC DNA]</scope>
    <source>
        <strain evidence="2 4">FP101781</strain>
    </source>
</reference>
<keyword evidence="4" id="KW-1185">Reference proteome</keyword>
<organism evidence="2 4">
    <name type="scientific">Coprinellus micaceus</name>
    <name type="common">Glistening ink-cap mushroom</name>
    <name type="synonym">Coprinus micaceus</name>
    <dbReference type="NCBI Taxonomy" id="71717"/>
    <lineage>
        <taxon>Eukaryota</taxon>
        <taxon>Fungi</taxon>
        <taxon>Dikarya</taxon>
        <taxon>Basidiomycota</taxon>
        <taxon>Agaricomycotina</taxon>
        <taxon>Agaricomycetes</taxon>
        <taxon>Agaricomycetidae</taxon>
        <taxon>Agaricales</taxon>
        <taxon>Agaricineae</taxon>
        <taxon>Psathyrellaceae</taxon>
        <taxon>Coprinellus</taxon>
    </lineage>
</organism>
<dbReference type="EMBL" id="QPFP01000011">
    <property type="protein sequence ID" value="TEB33861.1"/>
    <property type="molecule type" value="Genomic_DNA"/>
</dbReference>